<keyword evidence="1" id="KW-0547">Nucleotide-binding</keyword>
<keyword evidence="5" id="KW-1185">Reference proteome</keyword>
<dbReference type="AlphaFoldDB" id="A0A1J7IVB5"/>
<protein>
    <submittedName>
        <fullName evidence="4">p-loop containing nucleoside triphosphate hydrolase protein</fullName>
    </submittedName>
</protein>
<dbReference type="InterPro" id="IPR006073">
    <property type="entry name" value="GTP-bd"/>
</dbReference>
<feature type="domain" description="G" evidence="3">
    <location>
        <begin position="176"/>
        <end position="245"/>
    </location>
</feature>
<name>A0A1J7IVB5_9PEZI</name>
<dbReference type="InParanoid" id="A0A1J7IVB5"/>
<dbReference type="FunCoup" id="A0A1J7IVB5">
    <property type="interactions" value="717"/>
</dbReference>
<dbReference type="Gene3D" id="1.10.1580.10">
    <property type="match status" value="1"/>
</dbReference>
<dbReference type="PANTHER" id="PTHR45782:SF4">
    <property type="entry name" value="MITOCHONDRIAL RIBOSOME-ASSOCIATED GTPASE 1"/>
    <property type="match status" value="1"/>
</dbReference>
<keyword evidence="2" id="KW-0342">GTP-binding</keyword>
<dbReference type="Pfam" id="PF01926">
    <property type="entry name" value="MMR_HSR1"/>
    <property type="match status" value="1"/>
</dbReference>
<dbReference type="GO" id="GO:0005739">
    <property type="term" value="C:mitochondrion"/>
    <property type="evidence" value="ECO:0007669"/>
    <property type="project" value="TreeGrafter"/>
</dbReference>
<proteinExistence type="predicted"/>
<dbReference type="Gene3D" id="3.40.50.300">
    <property type="entry name" value="P-loop containing nucleotide triphosphate hydrolases"/>
    <property type="match status" value="1"/>
</dbReference>
<evidence type="ECO:0000313" key="5">
    <source>
        <dbReference type="Proteomes" id="UP000182658"/>
    </source>
</evidence>
<reference evidence="4 5" key="1">
    <citation type="submission" date="2016-10" db="EMBL/GenBank/DDBJ databases">
        <title>Draft genome sequence of Coniochaeta ligniaria NRRL30616, a lignocellulolytic fungus for bioabatement of inhibitors in plant biomass hydrolysates.</title>
        <authorList>
            <consortium name="DOE Joint Genome Institute"/>
            <person name="Jimenez D.J."/>
            <person name="Hector R.E."/>
            <person name="Riley R."/>
            <person name="Sun H."/>
            <person name="Grigoriev I.V."/>
            <person name="Van Elsas J.D."/>
            <person name="Nichols N.N."/>
        </authorList>
    </citation>
    <scope>NUCLEOTIDE SEQUENCE [LARGE SCALE GENOMIC DNA]</scope>
    <source>
        <strain evidence="4 5">NRRL 30616</strain>
    </source>
</reference>
<dbReference type="GO" id="GO:0003924">
    <property type="term" value="F:GTPase activity"/>
    <property type="evidence" value="ECO:0007669"/>
    <property type="project" value="TreeGrafter"/>
</dbReference>
<dbReference type="InterPro" id="IPR027417">
    <property type="entry name" value="P-loop_NTPase"/>
</dbReference>
<keyword evidence="4" id="KW-0378">Hydrolase</keyword>
<dbReference type="STRING" id="1408157.A0A1J7IVB5"/>
<evidence type="ECO:0000256" key="1">
    <source>
        <dbReference type="ARBA" id="ARBA00022741"/>
    </source>
</evidence>
<organism evidence="4 5">
    <name type="scientific">Coniochaeta ligniaria NRRL 30616</name>
    <dbReference type="NCBI Taxonomy" id="1408157"/>
    <lineage>
        <taxon>Eukaryota</taxon>
        <taxon>Fungi</taxon>
        <taxon>Dikarya</taxon>
        <taxon>Ascomycota</taxon>
        <taxon>Pezizomycotina</taxon>
        <taxon>Sordariomycetes</taxon>
        <taxon>Sordariomycetidae</taxon>
        <taxon>Coniochaetales</taxon>
        <taxon>Coniochaetaceae</taxon>
        <taxon>Coniochaeta</taxon>
    </lineage>
</organism>
<dbReference type="OrthoDB" id="269151at2759"/>
<dbReference type="SUPFAM" id="SSF52540">
    <property type="entry name" value="P-loop containing nucleoside triphosphate hydrolases"/>
    <property type="match status" value="1"/>
</dbReference>
<evidence type="ECO:0000256" key="2">
    <source>
        <dbReference type="ARBA" id="ARBA00023134"/>
    </source>
</evidence>
<accession>A0A1J7IVB5</accession>
<evidence type="ECO:0000259" key="3">
    <source>
        <dbReference type="Pfam" id="PF01926"/>
    </source>
</evidence>
<evidence type="ECO:0000313" key="4">
    <source>
        <dbReference type="EMBL" id="OIW31253.1"/>
    </source>
</evidence>
<dbReference type="InterPro" id="IPR023179">
    <property type="entry name" value="GTP-bd_ortho_bundle_sf"/>
</dbReference>
<dbReference type="Proteomes" id="UP000182658">
    <property type="component" value="Unassembled WGS sequence"/>
</dbReference>
<dbReference type="PANTHER" id="PTHR45782">
    <property type="entry name" value="MITOCHONDRIAL RIBOSOME-ASSOCIATED GTPASE 1"/>
    <property type="match status" value="1"/>
</dbReference>
<dbReference type="GO" id="GO:0005525">
    <property type="term" value="F:GTP binding"/>
    <property type="evidence" value="ECO:0007669"/>
    <property type="project" value="UniProtKB-KW"/>
</dbReference>
<dbReference type="EMBL" id="KV875096">
    <property type="protein sequence ID" value="OIW31253.1"/>
    <property type="molecule type" value="Genomic_DNA"/>
</dbReference>
<dbReference type="GO" id="GO:0032543">
    <property type="term" value="P:mitochondrial translation"/>
    <property type="evidence" value="ECO:0007669"/>
    <property type="project" value="TreeGrafter"/>
</dbReference>
<sequence>MASKAISSAATAATTAASSAAAAAAKAALPHTAIPPPFIPRDSFPVSQQIVRSYFLGHHHSTLEKMRRTISTVSLIIEVRDCRVPITSWNPLLERTLSATNSPDRSRIIVYTKRDLVPDDRATRANLGLLAKFHKDSNHAAATVFLGAGQDPKPVLEAVKQVSRDQLTPSFTGLRALVVGMPNAGKSTLLNRLRARGMGRHVAKAARTGAQPGVTRKMGTPVRIVAGGGEDGDEGVYVVDTPGVFVPYVSDPVAMLRLALVGCVKDGLVPGTVVADYLLYVLNRVDPGLYAKYCGPTNDVDEFLEGVARRTGKLLKGGVLGIDRAADWIVQEWRGGHLGRFCLDEVSEESLAAAVRLAREPVLSMNQAVKKEKVERKARGEAKWAAMQGG</sequence>
<gene>
    <name evidence="4" type="ORF">CONLIGDRAFT_307867</name>
</gene>